<feature type="domain" description="IPT/TIG" evidence="2">
    <location>
        <begin position="37"/>
        <end position="133"/>
    </location>
</feature>
<comment type="caution">
    <text evidence="3">The sequence shown here is derived from an EMBL/GenBank/DDBJ whole genome shotgun (WGS) entry which is preliminary data.</text>
</comment>
<feature type="signal peptide" evidence="1">
    <location>
        <begin position="1"/>
        <end position="21"/>
    </location>
</feature>
<evidence type="ECO:0000313" key="4">
    <source>
        <dbReference type="Proteomes" id="UP000612233"/>
    </source>
</evidence>
<dbReference type="SMART" id="SM00429">
    <property type="entry name" value="IPT"/>
    <property type="match status" value="1"/>
</dbReference>
<dbReference type="InterPro" id="IPR014756">
    <property type="entry name" value="Ig_E-set"/>
</dbReference>
<dbReference type="PROSITE" id="PS51257">
    <property type="entry name" value="PROKAR_LIPOPROTEIN"/>
    <property type="match status" value="1"/>
</dbReference>
<dbReference type="InterPro" id="IPR013783">
    <property type="entry name" value="Ig-like_fold"/>
</dbReference>
<evidence type="ECO:0000256" key="1">
    <source>
        <dbReference type="SAM" id="SignalP"/>
    </source>
</evidence>
<dbReference type="RefSeq" id="WP_191004675.1">
    <property type="nucleotide sequence ID" value="NZ_JACXAD010000007.1"/>
</dbReference>
<accession>A0A927GJ87</accession>
<gene>
    <name evidence="3" type="ORF">IC235_08140</name>
</gene>
<organism evidence="3 4">
    <name type="scientific">Hymenobacter montanus</name>
    <dbReference type="NCBI Taxonomy" id="2771359"/>
    <lineage>
        <taxon>Bacteria</taxon>
        <taxon>Pseudomonadati</taxon>
        <taxon>Bacteroidota</taxon>
        <taxon>Cytophagia</taxon>
        <taxon>Cytophagales</taxon>
        <taxon>Hymenobacteraceae</taxon>
        <taxon>Hymenobacter</taxon>
    </lineage>
</organism>
<evidence type="ECO:0000259" key="2">
    <source>
        <dbReference type="SMART" id="SM00429"/>
    </source>
</evidence>
<sequence>MKLQLIASRKLILLASTLVFAACSKDKKNDPLPPQNTPVITSTAPATAIVGASLTISGTDLSWSTAPVRVTINSADCPVTAASPSSITCTLPTELVSPGGVATFPLQVKVGSQLSNTVQQSVSATEQSGWFYVKTGLATGLNKIVVPDPRILYAQKSRFIYGSADGGYAWAGASDNGILGLGSALASYDGTTTMSDFARQIAFGSQNHGLGNISIRGGDGANGVINGIFMNSPTTGLVMTDKGEFFTVNSAGTYQSEYVSTYSGNNTLGYRIMAAADMNNLVATGYVQVAGTATPIIIRKRNGVYSESINFNLISNLQTQVKDIQMPDANTYYITDASNKLYKYIPGGTVLENQRASTIYFPTAMEGYAAYNGVIYHTTDGADNWQPVHTMPAGDNITSIRGKGGLVYVLGENASGGFILKYKP</sequence>
<dbReference type="Gene3D" id="2.60.40.10">
    <property type="entry name" value="Immunoglobulins"/>
    <property type="match status" value="1"/>
</dbReference>
<keyword evidence="1" id="KW-0732">Signal</keyword>
<dbReference type="Proteomes" id="UP000612233">
    <property type="component" value="Unassembled WGS sequence"/>
</dbReference>
<dbReference type="InterPro" id="IPR002909">
    <property type="entry name" value="IPT_dom"/>
</dbReference>
<name>A0A927GJ87_9BACT</name>
<dbReference type="AlphaFoldDB" id="A0A927GJ87"/>
<keyword evidence="4" id="KW-1185">Reference proteome</keyword>
<dbReference type="SUPFAM" id="SSF81296">
    <property type="entry name" value="E set domains"/>
    <property type="match status" value="1"/>
</dbReference>
<protein>
    <submittedName>
        <fullName evidence="3">IPT/TIG domain-containing protein</fullName>
    </submittedName>
</protein>
<dbReference type="CDD" id="cd00603">
    <property type="entry name" value="IPT_PCSR"/>
    <property type="match status" value="1"/>
</dbReference>
<dbReference type="EMBL" id="JACXAD010000007">
    <property type="protein sequence ID" value="MBD2767861.1"/>
    <property type="molecule type" value="Genomic_DNA"/>
</dbReference>
<proteinExistence type="predicted"/>
<dbReference type="Pfam" id="PF01833">
    <property type="entry name" value="TIG"/>
    <property type="match status" value="1"/>
</dbReference>
<reference evidence="3" key="1">
    <citation type="submission" date="2020-09" db="EMBL/GenBank/DDBJ databases">
        <authorList>
            <person name="Kim M.K."/>
        </authorList>
    </citation>
    <scope>NUCLEOTIDE SEQUENCE</scope>
    <source>
        <strain evidence="3">BT664</strain>
    </source>
</reference>
<feature type="chain" id="PRO_5036735048" evidence="1">
    <location>
        <begin position="22"/>
        <end position="424"/>
    </location>
</feature>
<evidence type="ECO:0000313" key="3">
    <source>
        <dbReference type="EMBL" id="MBD2767861.1"/>
    </source>
</evidence>